<protein>
    <submittedName>
        <fullName evidence="1">Uncharacterized protein</fullName>
    </submittedName>
</protein>
<sequence>MTEKVRNRRTCIRTRISVINIVLHYSPAITLLKMFERSLEV</sequence>
<name>A0A6T9Y325_ALTMA</name>
<evidence type="ECO:0000313" key="2">
    <source>
        <dbReference type="Proteomes" id="UP000509458"/>
    </source>
</evidence>
<dbReference type="AlphaFoldDB" id="A0A6T9Y325"/>
<dbReference type="Proteomes" id="UP000509458">
    <property type="component" value="Chromosome"/>
</dbReference>
<organism evidence="1 2">
    <name type="scientific">Alteromonas macleodii</name>
    <name type="common">Pseudoalteromonas macleodii</name>
    <dbReference type="NCBI Taxonomy" id="28108"/>
    <lineage>
        <taxon>Bacteria</taxon>
        <taxon>Pseudomonadati</taxon>
        <taxon>Pseudomonadota</taxon>
        <taxon>Gammaproteobacteria</taxon>
        <taxon>Alteromonadales</taxon>
        <taxon>Alteromonadaceae</taxon>
        <taxon>Alteromonas/Salinimonas group</taxon>
        <taxon>Alteromonas</taxon>
    </lineage>
</organism>
<dbReference type="EMBL" id="LR812090">
    <property type="protein sequence ID" value="CAB9494621.1"/>
    <property type="molecule type" value="Genomic_DNA"/>
</dbReference>
<accession>A0A6T9Y325</accession>
<gene>
    <name evidence="1" type="ORF">ALFOR1_31620</name>
</gene>
<proteinExistence type="predicted"/>
<reference evidence="1 2" key="1">
    <citation type="submission" date="2020-06" db="EMBL/GenBank/DDBJ databases">
        <authorList>
            <person name="Duchaud E."/>
        </authorList>
    </citation>
    <scope>NUCLEOTIDE SEQUENCE [LARGE SCALE GENOMIC DNA]</scope>
    <source>
        <strain evidence="1">Alteromonas fortis</strain>
    </source>
</reference>
<evidence type="ECO:0000313" key="1">
    <source>
        <dbReference type="EMBL" id="CAB9494621.1"/>
    </source>
</evidence>